<comment type="caution">
    <text evidence="1">The sequence shown here is derived from an EMBL/GenBank/DDBJ whole genome shotgun (WGS) entry which is preliminary data.</text>
</comment>
<organism evidence="1 2">
    <name type="scientific">Streptomyces varsoviensis</name>
    <dbReference type="NCBI Taxonomy" id="67373"/>
    <lineage>
        <taxon>Bacteria</taxon>
        <taxon>Bacillati</taxon>
        <taxon>Actinomycetota</taxon>
        <taxon>Actinomycetes</taxon>
        <taxon>Kitasatosporales</taxon>
        <taxon>Streptomycetaceae</taxon>
        <taxon>Streptomyces</taxon>
    </lineage>
</organism>
<evidence type="ECO:0000313" key="1">
    <source>
        <dbReference type="EMBL" id="KOG87412.1"/>
    </source>
</evidence>
<keyword evidence="2" id="KW-1185">Reference proteome</keyword>
<reference evidence="1 2" key="1">
    <citation type="submission" date="2015-07" db="EMBL/GenBank/DDBJ databases">
        <authorList>
            <person name="Ju K.-S."/>
            <person name="Doroghazi J.R."/>
            <person name="Metcalf W.W."/>
        </authorList>
    </citation>
    <scope>NUCLEOTIDE SEQUENCE [LARGE SCALE GENOMIC DNA]</scope>
    <source>
        <strain evidence="1 2">NRRL B-3589</strain>
    </source>
</reference>
<dbReference type="Gene3D" id="3.20.20.30">
    <property type="entry name" value="Luciferase-like domain"/>
    <property type="match status" value="1"/>
</dbReference>
<dbReference type="EMBL" id="LGUT01002248">
    <property type="protein sequence ID" value="KOG87412.1"/>
    <property type="molecule type" value="Genomic_DNA"/>
</dbReference>
<gene>
    <name evidence="1" type="ORF">ADK38_25535</name>
</gene>
<accession>A0ABR5J246</accession>
<evidence type="ECO:0000313" key="2">
    <source>
        <dbReference type="Proteomes" id="UP000037020"/>
    </source>
</evidence>
<dbReference type="InterPro" id="IPR036661">
    <property type="entry name" value="Luciferase-like_sf"/>
</dbReference>
<dbReference type="Proteomes" id="UP000037020">
    <property type="component" value="Unassembled WGS sequence"/>
</dbReference>
<feature type="non-terminal residue" evidence="1">
    <location>
        <position position="1"/>
    </location>
</feature>
<protein>
    <submittedName>
        <fullName evidence="1">5,10-methylene tetrahydromethanopterin reductase</fullName>
    </submittedName>
</protein>
<proteinExistence type="predicted"/>
<sequence length="149" mass="16240">PPLLIGGNGDRVMGLAARHADIVAFTGAVLKRGATRGTLQLLDADTVAERVAYFEKTAGDRAPGIERNILVQAVVVTDRRRAAAETLCRRMPHLTPDQALEAPTVLMGTVKEIVEQLRERRERYGFSYVSVHESAMTDFTPVIEALAGQ</sequence>
<name>A0ABR5J246_9ACTN</name>
<dbReference type="SUPFAM" id="SSF51679">
    <property type="entry name" value="Bacterial luciferase-like"/>
    <property type="match status" value="1"/>
</dbReference>